<sequence>MLDFYHQLYSQMPPSRQFLEIGGGPTIYQLISASFCANDIVFSEYLEANRQEVLRWIQNQPNAFNWDSYFEYVLKLNGNSAPESLEQLKKQLRSKIRQIIYCDILQDAPLAPHTESDFDIISVSFCIEAVATEKKSFISALRNISSLLKSNGTLVMTLLKNTSIYQIGSLHFECFHVDENYLTQLLENIGYSNVCIQIFEEMDFDFGSPGIIALHAKKAN</sequence>
<organism evidence="4 5">
    <name type="scientific">Desulfonema magnum</name>
    <dbReference type="NCBI Taxonomy" id="45655"/>
    <lineage>
        <taxon>Bacteria</taxon>
        <taxon>Pseudomonadati</taxon>
        <taxon>Thermodesulfobacteriota</taxon>
        <taxon>Desulfobacteria</taxon>
        <taxon>Desulfobacterales</taxon>
        <taxon>Desulfococcaceae</taxon>
        <taxon>Desulfonema</taxon>
    </lineage>
</organism>
<dbReference type="KEGG" id="dmm:dnm_038790"/>
<dbReference type="GO" id="GO:0005829">
    <property type="term" value="C:cytosol"/>
    <property type="evidence" value="ECO:0007669"/>
    <property type="project" value="TreeGrafter"/>
</dbReference>
<dbReference type="Pfam" id="PF01234">
    <property type="entry name" value="NNMT_PNMT_TEMT"/>
    <property type="match status" value="1"/>
</dbReference>
<dbReference type="PANTHER" id="PTHR10867:SF17">
    <property type="entry name" value="NICOTINAMIDE N-METHYLTRANSFERASE"/>
    <property type="match status" value="1"/>
</dbReference>
<evidence type="ECO:0000256" key="3">
    <source>
        <dbReference type="ARBA" id="ARBA00022691"/>
    </source>
</evidence>
<dbReference type="EMBL" id="CP061800">
    <property type="protein sequence ID" value="QTA87842.1"/>
    <property type="molecule type" value="Genomic_DNA"/>
</dbReference>
<dbReference type="Proteomes" id="UP000663722">
    <property type="component" value="Chromosome"/>
</dbReference>
<dbReference type="SUPFAM" id="SSF53335">
    <property type="entry name" value="S-adenosyl-L-methionine-dependent methyltransferases"/>
    <property type="match status" value="1"/>
</dbReference>
<dbReference type="GO" id="GO:0008170">
    <property type="term" value="F:N-methyltransferase activity"/>
    <property type="evidence" value="ECO:0007669"/>
    <property type="project" value="TreeGrafter"/>
</dbReference>
<evidence type="ECO:0000256" key="2">
    <source>
        <dbReference type="ARBA" id="ARBA00022679"/>
    </source>
</evidence>
<dbReference type="InterPro" id="IPR000940">
    <property type="entry name" value="NNMT_TEMT_trans"/>
</dbReference>
<keyword evidence="5" id="KW-1185">Reference proteome</keyword>
<dbReference type="GO" id="GO:0032259">
    <property type="term" value="P:methylation"/>
    <property type="evidence" value="ECO:0007669"/>
    <property type="project" value="UniProtKB-KW"/>
</dbReference>
<dbReference type="InterPro" id="IPR053384">
    <property type="entry name" value="SAM-dep_methyltransferase"/>
</dbReference>
<gene>
    <name evidence="4" type="ORF">dnm_038790</name>
</gene>
<protein>
    <submittedName>
        <fullName evidence="4">Methyltransferase domain-containing protein</fullName>
    </submittedName>
</protein>
<name>A0A975BM99_9BACT</name>
<keyword evidence="1 4" id="KW-0489">Methyltransferase</keyword>
<evidence type="ECO:0000313" key="5">
    <source>
        <dbReference type="Proteomes" id="UP000663722"/>
    </source>
</evidence>
<accession>A0A975BM99</accession>
<evidence type="ECO:0000256" key="1">
    <source>
        <dbReference type="ARBA" id="ARBA00022603"/>
    </source>
</evidence>
<keyword evidence="2" id="KW-0808">Transferase</keyword>
<dbReference type="AlphaFoldDB" id="A0A975BM99"/>
<evidence type="ECO:0000313" key="4">
    <source>
        <dbReference type="EMBL" id="QTA87842.1"/>
    </source>
</evidence>
<proteinExistence type="predicted"/>
<dbReference type="PANTHER" id="PTHR10867">
    <property type="entry name" value="NNMT/PNMT/TEMT FAMILY MEMBER"/>
    <property type="match status" value="1"/>
</dbReference>
<keyword evidence="3" id="KW-0949">S-adenosyl-L-methionine</keyword>
<dbReference type="Gene3D" id="3.40.50.150">
    <property type="entry name" value="Vaccinia Virus protein VP39"/>
    <property type="match status" value="1"/>
</dbReference>
<dbReference type="NCBIfam" id="NF041360">
    <property type="entry name" value="GntF_guanitoxin"/>
    <property type="match status" value="1"/>
</dbReference>
<reference evidence="4" key="1">
    <citation type="journal article" date="2021" name="Microb. Physiol.">
        <title>Proteogenomic Insights into the Physiology of Marine, Sulfate-Reducing, Filamentous Desulfonema limicola and Desulfonema magnum.</title>
        <authorList>
            <person name="Schnaars V."/>
            <person name="Wohlbrand L."/>
            <person name="Scheve S."/>
            <person name="Hinrichs C."/>
            <person name="Reinhardt R."/>
            <person name="Rabus R."/>
        </authorList>
    </citation>
    <scope>NUCLEOTIDE SEQUENCE</scope>
    <source>
        <strain evidence="4">4be13</strain>
    </source>
</reference>
<dbReference type="PROSITE" id="PS51681">
    <property type="entry name" value="SAM_MT_NNMT_PNMT_TEMT"/>
    <property type="match status" value="1"/>
</dbReference>
<dbReference type="InterPro" id="IPR029063">
    <property type="entry name" value="SAM-dependent_MTases_sf"/>
</dbReference>